<sequence length="250" mass="25340">MGGAAPLLLSGALHQLSFMGIISERSSDRGTDMQTCSLFTRTGLSGMALAAVALLGSGSAQAVSITDPVGDFLPTFAGSVLSADLDVIDATVTYNPTTNIFTLSSTQAGAVGLTPTGTYIWGVNRGAGVATFASIGITGVRFDATVRLNPNGTGSIGATALPPGAVTVSGNVISASFSGSLLPSTGFNLIDYTWNLWPRDTAFTGTAAISDFAPNNANFTVTVVPEPATALLMLGGVAALMLRRRSTAAR</sequence>
<dbReference type="EMBL" id="SACR01000006">
    <property type="protein sequence ID" value="RVU43770.1"/>
    <property type="molecule type" value="Genomic_DNA"/>
</dbReference>
<name>A0A437RAD7_9BURK</name>
<dbReference type="Pfam" id="PF07589">
    <property type="entry name" value="PEP-CTERM"/>
    <property type="match status" value="1"/>
</dbReference>
<gene>
    <name evidence="2" type="ORF">EOE66_19025</name>
</gene>
<dbReference type="OrthoDB" id="8902172at2"/>
<protein>
    <submittedName>
        <fullName evidence="2">PEP-CTERM sorting domain-containing protein</fullName>
    </submittedName>
</protein>
<evidence type="ECO:0000313" key="2">
    <source>
        <dbReference type="EMBL" id="RVU43770.1"/>
    </source>
</evidence>
<dbReference type="AlphaFoldDB" id="A0A437RAD7"/>
<reference evidence="2 3" key="1">
    <citation type="submission" date="2019-01" db="EMBL/GenBank/DDBJ databases">
        <authorList>
            <person name="Chen W.-M."/>
        </authorList>
    </citation>
    <scope>NUCLEOTIDE SEQUENCE [LARGE SCALE GENOMIC DNA]</scope>
    <source>
        <strain evidence="2 3">KYPY4</strain>
    </source>
</reference>
<evidence type="ECO:0000313" key="3">
    <source>
        <dbReference type="Proteomes" id="UP000285575"/>
    </source>
</evidence>
<dbReference type="Proteomes" id="UP000285575">
    <property type="component" value="Unassembled WGS sequence"/>
</dbReference>
<feature type="domain" description="Ice-binding protein C-terminal" evidence="1">
    <location>
        <begin position="224"/>
        <end position="245"/>
    </location>
</feature>
<evidence type="ECO:0000259" key="1">
    <source>
        <dbReference type="Pfam" id="PF07589"/>
    </source>
</evidence>
<proteinExistence type="predicted"/>
<dbReference type="InterPro" id="IPR013424">
    <property type="entry name" value="Ice-binding_C"/>
</dbReference>
<comment type="caution">
    <text evidence="2">The sequence shown here is derived from an EMBL/GenBank/DDBJ whole genome shotgun (WGS) entry which is preliminary data.</text>
</comment>
<dbReference type="NCBIfam" id="TIGR02595">
    <property type="entry name" value="PEP_CTERM"/>
    <property type="match status" value="1"/>
</dbReference>
<accession>A0A437RAD7</accession>
<keyword evidence="3" id="KW-1185">Reference proteome</keyword>
<organism evidence="2 3">
    <name type="scientific">Rubrivivax rivuli</name>
    <dbReference type="NCBI Taxonomy" id="1862385"/>
    <lineage>
        <taxon>Bacteria</taxon>
        <taxon>Pseudomonadati</taxon>
        <taxon>Pseudomonadota</taxon>
        <taxon>Betaproteobacteria</taxon>
        <taxon>Burkholderiales</taxon>
        <taxon>Sphaerotilaceae</taxon>
        <taxon>Rubrivivax</taxon>
    </lineage>
</organism>